<feature type="compositionally biased region" description="Basic and acidic residues" evidence="1">
    <location>
        <begin position="381"/>
        <end position="391"/>
    </location>
</feature>
<reference evidence="3" key="2">
    <citation type="journal article" date="2008" name="Nucleic Acids Res.">
        <title>The rice annotation project database (RAP-DB): 2008 update.</title>
        <authorList>
            <consortium name="The rice annotation project (RAP)"/>
        </authorList>
    </citation>
    <scope>GENOME REANNOTATION</scope>
    <source>
        <strain evidence="3">cv. Nipponbare</strain>
    </source>
</reference>
<name>Q5JJR3_ORYSJ</name>
<feature type="compositionally biased region" description="Basic residues" evidence="1">
    <location>
        <begin position="250"/>
        <end position="272"/>
    </location>
</feature>
<organism evidence="2 3">
    <name type="scientific">Oryza sativa subsp. japonica</name>
    <name type="common">Rice</name>
    <dbReference type="NCBI Taxonomy" id="39947"/>
    <lineage>
        <taxon>Eukaryota</taxon>
        <taxon>Viridiplantae</taxon>
        <taxon>Streptophyta</taxon>
        <taxon>Embryophyta</taxon>
        <taxon>Tracheophyta</taxon>
        <taxon>Spermatophyta</taxon>
        <taxon>Magnoliopsida</taxon>
        <taxon>Liliopsida</taxon>
        <taxon>Poales</taxon>
        <taxon>Poaceae</taxon>
        <taxon>BOP clade</taxon>
        <taxon>Oryzoideae</taxon>
        <taxon>Oryzeae</taxon>
        <taxon>Oryzinae</taxon>
        <taxon>Oryza</taxon>
        <taxon>Oryza sativa</taxon>
    </lineage>
</organism>
<feature type="compositionally biased region" description="Low complexity" evidence="1">
    <location>
        <begin position="84"/>
        <end position="93"/>
    </location>
</feature>
<evidence type="ECO:0000313" key="3">
    <source>
        <dbReference type="Proteomes" id="UP000000763"/>
    </source>
</evidence>
<feature type="compositionally biased region" description="Polar residues" evidence="1">
    <location>
        <begin position="118"/>
        <end position="133"/>
    </location>
</feature>
<reference evidence="3" key="1">
    <citation type="journal article" date="2005" name="Nature">
        <title>The map-based sequence of the rice genome.</title>
        <authorList>
            <consortium name="International rice genome sequencing project (IRGSP)"/>
            <person name="Matsumoto T."/>
            <person name="Wu J."/>
            <person name="Kanamori H."/>
            <person name="Katayose Y."/>
            <person name="Fujisawa M."/>
            <person name="Namiki N."/>
            <person name="Mizuno H."/>
            <person name="Yamamoto K."/>
            <person name="Antonio B.A."/>
            <person name="Baba T."/>
            <person name="Sakata K."/>
            <person name="Nagamura Y."/>
            <person name="Aoki H."/>
            <person name="Arikawa K."/>
            <person name="Arita K."/>
            <person name="Bito T."/>
            <person name="Chiden Y."/>
            <person name="Fujitsuka N."/>
            <person name="Fukunaka R."/>
            <person name="Hamada M."/>
            <person name="Harada C."/>
            <person name="Hayashi A."/>
            <person name="Hijishita S."/>
            <person name="Honda M."/>
            <person name="Hosokawa S."/>
            <person name="Ichikawa Y."/>
            <person name="Idonuma A."/>
            <person name="Iijima M."/>
            <person name="Ikeda M."/>
            <person name="Ikeno M."/>
            <person name="Ito K."/>
            <person name="Ito S."/>
            <person name="Ito T."/>
            <person name="Ito Y."/>
            <person name="Ito Y."/>
            <person name="Iwabuchi A."/>
            <person name="Kamiya K."/>
            <person name="Karasawa W."/>
            <person name="Kurita K."/>
            <person name="Katagiri S."/>
            <person name="Kikuta A."/>
            <person name="Kobayashi H."/>
            <person name="Kobayashi N."/>
            <person name="Machita K."/>
            <person name="Maehara T."/>
            <person name="Masukawa M."/>
            <person name="Mizubayashi T."/>
            <person name="Mukai Y."/>
            <person name="Nagasaki H."/>
            <person name="Nagata Y."/>
            <person name="Naito S."/>
            <person name="Nakashima M."/>
            <person name="Nakama Y."/>
            <person name="Nakamichi Y."/>
            <person name="Nakamura M."/>
            <person name="Meguro A."/>
            <person name="Negishi M."/>
            <person name="Ohta I."/>
            <person name="Ohta T."/>
            <person name="Okamoto M."/>
            <person name="Ono N."/>
            <person name="Saji S."/>
            <person name="Sakaguchi M."/>
            <person name="Sakai K."/>
            <person name="Shibata M."/>
            <person name="Shimokawa T."/>
            <person name="Song J."/>
            <person name="Takazaki Y."/>
            <person name="Terasawa K."/>
            <person name="Tsugane M."/>
            <person name="Tsuji K."/>
            <person name="Ueda S."/>
            <person name="Waki K."/>
            <person name="Yamagata H."/>
            <person name="Yamamoto M."/>
            <person name="Yamamoto S."/>
            <person name="Yamane H."/>
            <person name="Yoshiki S."/>
            <person name="Yoshihara R."/>
            <person name="Yukawa K."/>
            <person name="Zhong H."/>
            <person name="Yano M."/>
            <person name="Yuan Q."/>
            <person name="Ouyang S."/>
            <person name="Liu J."/>
            <person name="Jones K.M."/>
            <person name="Gansberger K."/>
            <person name="Moffat K."/>
            <person name="Hill J."/>
            <person name="Bera J."/>
            <person name="Fadrosh D."/>
            <person name="Jin S."/>
            <person name="Johri S."/>
            <person name="Kim M."/>
            <person name="Overton L."/>
            <person name="Reardon M."/>
            <person name="Tsitrin T."/>
            <person name="Vuong H."/>
            <person name="Weaver B."/>
            <person name="Ciecko A."/>
            <person name="Tallon L."/>
            <person name="Jackson J."/>
            <person name="Pai G."/>
            <person name="Aken S.V."/>
            <person name="Utterback T."/>
            <person name="Reidmuller S."/>
            <person name="Feldblyum T."/>
            <person name="Hsiao J."/>
            <person name="Zismann V."/>
            <person name="Iobst S."/>
            <person name="de Vazeille A.R."/>
            <person name="Buell C.R."/>
            <person name="Ying K."/>
            <person name="Li Y."/>
            <person name="Lu T."/>
            <person name="Huang Y."/>
            <person name="Zhao Q."/>
            <person name="Feng Q."/>
            <person name="Zhang L."/>
            <person name="Zhu J."/>
            <person name="Weng Q."/>
            <person name="Mu J."/>
            <person name="Lu Y."/>
            <person name="Fan D."/>
            <person name="Liu Y."/>
            <person name="Guan J."/>
            <person name="Zhang Y."/>
            <person name="Yu S."/>
            <person name="Liu X."/>
            <person name="Zhang Y."/>
            <person name="Hong G."/>
            <person name="Han B."/>
            <person name="Choisne N."/>
            <person name="Demange N."/>
            <person name="Orjeda G."/>
            <person name="Samain S."/>
            <person name="Cattolico L."/>
            <person name="Pelletier E."/>
            <person name="Couloux A."/>
            <person name="Segurens B."/>
            <person name="Wincker P."/>
            <person name="D'Hont A."/>
            <person name="Scarpelli C."/>
            <person name="Weissenbach J."/>
            <person name="Salanoubat M."/>
            <person name="Quetier F."/>
            <person name="Yu Y."/>
            <person name="Kim H.R."/>
            <person name="Rambo T."/>
            <person name="Currie J."/>
            <person name="Collura K."/>
            <person name="Luo M."/>
            <person name="Yang T."/>
            <person name="Ammiraju J.S.S."/>
            <person name="Engler F."/>
            <person name="Soderlund C."/>
            <person name="Wing R.A."/>
            <person name="Palmer L.E."/>
            <person name="de la Bastide M."/>
            <person name="Spiegel L."/>
            <person name="Nascimento L."/>
            <person name="Zutavern T."/>
            <person name="O'Shaughnessy A."/>
            <person name="Dike S."/>
            <person name="Dedhia N."/>
            <person name="Preston R."/>
            <person name="Balija V."/>
            <person name="McCombie W.R."/>
            <person name="Chow T."/>
            <person name="Chen H."/>
            <person name="Chung M."/>
            <person name="Chen C."/>
            <person name="Shaw J."/>
            <person name="Wu H."/>
            <person name="Hsiao K."/>
            <person name="Chao Y."/>
            <person name="Chu M."/>
            <person name="Cheng C."/>
            <person name="Hour A."/>
            <person name="Lee P."/>
            <person name="Lin S."/>
            <person name="Lin Y."/>
            <person name="Liou J."/>
            <person name="Liu S."/>
            <person name="Hsing Y."/>
            <person name="Raghuvanshi S."/>
            <person name="Mohanty A."/>
            <person name="Bharti A.K."/>
            <person name="Gaur A."/>
            <person name="Gupta V."/>
            <person name="Kumar D."/>
            <person name="Ravi V."/>
            <person name="Vij S."/>
            <person name="Kapur A."/>
            <person name="Khurana P."/>
            <person name="Khurana P."/>
            <person name="Khurana J.P."/>
            <person name="Tyagi A.K."/>
            <person name="Gaikwad K."/>
            <person name="Singh A."/>
            <person name="Dalal V."/>
            <person name="Srivastava S."/>
            <person name="Dixit A."/>
            <person name="Pal A.K."/>
            <person name="Ghazi I.A."/>
            <person name="Yadav M."/>
            <person name="Pandit A."/>
            <person name="Bhargava A."/>
            <person name="Sureshbabu K."/>
            <person name="Batra K."/>
            <person name="Sharma T.R."/>
            <person name="Mohapatra T."/>
            <person name="Singh N.K."/>
            <person name="Messing J."/>
            <person name="Nelson A.B."/>
            <person name="Fuks G."/>
            <person name="Kavchok S."/>
            <person name="Keizer G."/>
            <person name="Linton E."/>
            <person name="Llaca V."/>
            <person name="Song R."/>
            <person name="Tanyolac B."/>
            <person name="Young S."/>
            <person name="Ho-Il K."/>
            <person name="Hahn J.H."/>
            <person name="Sangsakoo G."/>
            <person name="Vanavichit A."/>
            <person name="de Mattos Luiz.A.T."/>
            <person name="Zimmer P.D."/>
            <person name="Malone G."/>
            <person name="Dellagostin O."/>
            <person name="de Oliveira A.C."/>
            <person name="Bevan M."/>
            <person name="Bancroft I."/>
            <person name="Minx P."/>
            <person name="Cordum H."/>
            <person name="Wilson R."/>
            <person name="Cheng Z."/>
            <person name="Jin W."/>
            <person name="Jiang J."/>
            <person name="Leong S.A."/>
            <person name="Iwama H."/>
            <person name="Gojobori T."/>
            <person name="Itoh T."/>
            <person name="Niimura Y."/>
            <person name="Fujii Y."/>
            <person name="Habara T."/>
            <person name="Sakai H."/>
            <person name="Sato Y."/>
            <person name="Wilson G."/>
            <person name="Kumar K."/>
            <person name="McCouch S."/>
            <person name="Juretic N."/>
            <person name="Hoen D."/>
            <person name="Wright S."/>
            <person name="Bruskiewich R."/>
            <person name="Bureau T."/>
            <person name="Miyao A."/>
            <person name="Hirochika H."/>
            <person name="Nishikawa T."/>
            <person name="Kadowaki K."/>
            <person name="Sugiura M."/>
            <person name="Burr B."/>
            <person name="Sasaki T."/>
        </authorList>
    </citation>
    <scope>NUCLEOTIDE SEQUENCE [LARGE SCALE GENOMIC DNA]</scope>
    <source>
        <strain evidence="3">cv. Nipponbare</strain>
    </source>
</reference>
<feature type="region of interest" description="Disordered" evidence="1">
    <location>
        <begin position="318"/>
        <end position="392"/>
    </location>
</feature>
<accession>Q5JJR3</accession>
<evidence type="ECO:0000256" key="1">
    <source>
        <dbReference type="SAM" id="MobiDB-lite"/>
    </source>
</evidence>
<feature type="region of interest" description="Disordered" evidence="1">
    <location>
        <begin position="239"/>
        <end position="304"/>
    </location>
</feature>
<gene>
    <name evidence="2" type="primary">OSJNBa0042P21.31</name>
</gene>
<dbReference type="EMBL" id="AP004614">
    <property type="protein sequence ID" value="BAD88294.1"/>
    <property type="molecule type" value="Genomic_DNA"/>
</dbReference>
<feature type="region of interest" description="Disordered" evidence="1">
    <location>
        <begin position="66"/>
        <end position="204"/>
    </location>
</feature>
<evidence type="ECO:0000313" key="2">
    <source>
        <dbReference type="EMBL" id="BAD88294.1"/>
    </source>
</evidence>
<protein>
    <submittedName>
        <fullName evidence="2">Uncharacterized protein</fullName>
    </submittedName>
</protein>
<proteinExistence type="predicted"/>
<sequence>MGNGQLLKHCHDPQVLAGAAQPAPRLTSYWTLMNTIIMIDDQRFLQSSAPKEDATWIAATARSEPKQGFHPENMVGKGKGYAETTPPRRGTPPNGVAVVSQPNGSARLAPAIPCPNPHHQSAQKGSSSVNNIVPSAIRPRPPPTVVPAVDGAPAPGLLLPHRQTPSPPPHTAADDDTPHHRPAATVASQRRQTPAVQIRPRWRGSEVQREAQVAGIMEEGITGTAFTAGALTRAPCLPRGGEVLDEGRHRGTHRSRRQLRRRHIHHHRRRYHPPAGSAERRRRQPSPSPVTPAKRGDQIWGRIWSPRRPSLEPWRADTVASHRRAQLRAVTASSPSPRPRRPAAIVATPAPERGGAEEDGPATAIPTRRPALPATSSGGGEARRKEEEEGRRRRLGFRPLGWHLLLLVRFVSSGKY</sequence>
<dbReference type="Proteomes" id="UP000000763">
    <property type="component" value="Chromosome 1"/>
</dbReference>
<feature type="compositionally biased region" description="Low complexity" evidence="1">
    <location>
        <begin position="342"/>
        <end position="351"/>
    </location>
</feature>
<dbReference type="AlphaFoldDB" id="Q5JJR3"/>
<feature type="compositionally biased region" description="Polar residues" evidence="1">
    <location>
        <begin position="186"/>
        <end position="195"/>
    </location>
</feature>